<evidence type="ECO:0000259" key="2">
    <source>
        <dbReference type="Pfam" id="PF00501"/>
    </source>
</evidence>
<gene>
    <name evidence="4" type="ORF">A8926_6179</name>
</gene>
<evidence type="ECO:0000259" key="3">
    <source>
        <dbReference type="Pfam" id="PF13193"/>
    </source>
</evidence>
<feature type="domain" description="AMP-dependent synthetase/ligase" evidence="2">
    <location>
        <begin position="29"/>
        <end position="361"/>
    </location>
</feature>
<dbReference type="PANTHER" id="PTHR43352:SF1">
    <property type="entry name" value="ANTHRANILATE--COA LIGASE"/>
    <property type="match status" value="1"/>
</dbReference>
<dbReference type="GO" id="GO:0044550">
    <property type="term" value="P:secondary metabolite biosynthetic process"/>
    <property type="evidence" value="ECO:0007669"/>
    <property type="project" value="TreeGrafter"/>
</dbReference>
<dbReference type="Pfam" id="PF00501">
    <property type="entry name" value="AMP-binding"/>
    <property type="match status" value="1"/>
</dbReference>
<dbReference type="Pfam" id="PF13193">
    <property type="entry name" value="AMP-binding_C"/>
    <property type="match status" value="1"/>
</dbReference>
<sequence length="507" mass="54868">MRHTRYVADGNQSMSSNGNLVEQLEWLARANSWLDRPAYIVDEKTYQYRDIYAGAGRAAAGFNDCGLGVGNRVLLALPDSIDLVCALLGALRTGIVAIPVNSDLHPDELRRAAEIAEPDAVVCGPELAQYFPDPLISPGHLQTDRPLPPYAEFPSDTPALGLFTSGTTSDPKLCFHSHGDPSIYDQGIGSIIDVTPADVCFSVSRLYFSYGLGNSIFLPLFRGGTTVLSPERATEEIALSLIREHGVTVFYGQPSFYARLLGHPDHSLLASLRLAVCGGEVLPNALERRLREVLGERLLNVFGSTEIGHAVLANSTTDYREFTVGRVVEPYRLQIVNELGEVVPPDVEGFLEVAGPTIGLGVPRGSDQPQRTGDSWYRTGDVATVDEDGFFRIHGRADDIEIVAGANVHPTEVEDLLMTHPAVHEAAVCSARNATGVSALRAFVVLTGDAEPDTVRAELIVAAKQALTWYKVPEDVVFVPALPRNPTGKLLRRQLRVLAANSEPEGT</sequence>
<dbReference type="Gene3D" id="3.40.50.12780">
    <property type="entry name" value="N-terminal domain of ligase-like"/>
    <property type="match status" value="1"/>
</dbReference>
<dbReference type="Gene3D" id="3.30.300.30">
    <property type="match status" value="1"/>
</dbReference>
<dbReference type="InterPro" id="IPR025110">
    <property type="entry name" value="AMP-bd_C"/>
</dbReference>
<dbReference type="InterPro" id="IPR000873">
    <property type="entry name" value="AMP-dep_synth/lig_dom"/>
</dbReference>
<evidence type="ECO:0000313" key="5">
    <source>
        <dbReference type="Proteomes" id="UP000233786"/>
    </source>
</evidence>
<evidence type="ECO:0000313" key="4">
    <source>
        <dbReference type="EMBL" id="PKW18118.1"/>
    </source>
</evidence>
<name>A0A2N3Y5B7_SACSN</name>
<reference evidence="4" key="1">
    <citation type="submission" date="2017-12" db="EMBL/GenBank/DDBJ databases">
        <title>Sequencing the genomes of 1000 Actinobacteria strains.</title>
        <authorList>
            <person name="Klenk H.-P."/>
        </authorList>
    </citation>
    <scope>NUCLEOTIDE SEQUENCE [LARGE SCALE GENOMIC DNA]</scope>
    <source>
        <strain evidence="4">DSM 44228</strain>
    </source>
</reference>
<protein>
    <submittedName>
        <fullName evidence="4">Fatty acid CoA ligase FadD22</fullName>
    </submittedName>
</protein>
<accession>A0A2N3Y5B7</accession>
<dbReference type="InterPro" id="IPR045851">
    <property type="entry name" value="AMP-bd_C_sf"/>
</dbReference>
<dbReference type="GO" id="GO:0016878">
    <property type="term" value="F:acid-thiol ligase activity"/>
    <property type="evidence" value="ECO:0007669"/>
    <property type="project" value="TreeGrafter"/>
</dbReference>
<keyword evidence="1 4" id="KW-0436">Ligase</keyword>
<dbReference type="PANTHER" id="PTHR43352">
    <property type="entry name" value="ACETYL-COA SYNTHETASE"/>
    <property type="match status" value="1"/>
</dbReference>
<comment type="caution">
    <text evidence="4">The sequence shown here is derived from an EMBL/GenBank/DDBJ whole genome shotgun (WGS) entry which is preliminary data.</text>
</comment>
<dbReference type="Proteomes" id="UP000233786">
    <property type="component" value="Unassembled WGS sequence"/>
</dbReference>
<dbReference type="AlphaFoldDB" id="A0A2N3Y5B7"/>
<evidence type="ECO:0000256" key="1">
    <source>
        <dbReference type="ARBA" id="ARBA00022598"/>
    </source>
</evidence>
<dbReference type="InterPro" id="IPR042099">
    <property type="entry name" value="ANL_N_sf"/>
</dbReference>
<dbReference type="STRING" id="994479.GCA_000194155_06825"/>
<feature type="domain" description="AMP-binding enzyme C-terminal" evidence="3">
    <location>
        <begin position="412"/>
        <end position="489"/>
    </location>
</feature>
<organism evidence="4 5">
    <name type="scientific">Saccharopolyspora spinosa</name>
    <dbReference type="NCBI Taxonomy" id="60894"/>
    <lineage>
        <taxon>Bacteria</taxon>
        <taxon>Bacillati</taxon>
        <taxon>Actinomycetota</taxon>
        <taxon>Actinomycetes</taxon>
        <taxon>Pseudonocardiales</taxon>
        <taxon>Pseudonocardiaceae</taxon>
        <taxon>Saccharopolyspora</taxon>
    </lineage>
</organism>
<keyword evidence="5" id="KW-1185">Reference proteome</keyword>
<dbReference type="SUPFAM" id="SSF56801">
    <property type="entry name" value="Acetyl-CoA synthetase-like"/>
    <property type="match status" value="1"/>
</dbReference>
<dbReference type="EMBL" id="PJNB01000001">
    <property type="protein sequence ID" value="PKW18118.1"/>
    <property type="molecule type" value="Genomic_DNA"/>
</dbReference>
<proteinExistence type="predicted"/>